<keyword evidence="3" id="KW-1185">Reference proteome</keyword>
<proteinExistence type="predicted"/>
<dbReference type="AlphaFoldDB" id="A0A9X1IKU1"/>
<evidence type="ECO:0008006" key="4">
    <source>
        <dbReference type="Google" id="ProtNLM"/>
    </source>
</evidence>
<gene>
    <name evidence="2" type="ORF">LG368_04165</name>
</gene>
<name>A0A9X1IKU1_9GAMM</name>
<accession>A0A9X1IKU1</accession>
<dbReference type="PROSITE" id="PS51257">
    <property type="entry name" value="PROKAR_LIPOPROTEIN"/>
    <property type="match status" value="1"/>
</dbReference>
<keyword evidence="1" id="KW-0732">Signal</keyword>
<sequence>MTIKAGTLLLLISLIISGCASHTQLVGHQVSNLDINADIDPDTPIIVVTGQQGDALTNKRYLPDLANALEKQGFNTVSNEAEAEYQLIADFHSEVQTRTKKVPVFNNARNIPYTTCYRHPDTGKQRCITRFQHFQAPIVSGYQTIEVDVTVYTLDLILRDKQGALLLESTHRLSSAECSKWFMFAFLAEESVKNINLSDPVDRHYQVTLPEDTSCH</sequence>
<protein>
    <recommendedName>
        <fullName evidence="4">Lipoprotein</fullName>
    </recommendedName>
</protein>
<reference evidence="2" key="1">
    <citation type="submission" date="2021-10" db="EMBL/GenBank/DDBJ databases">
        <title>Marinomonas pontica sp. nov., isolated from the Black Sea.</title>
        <authorList>
            <person name="Zhao L.-H."/>
            <person name="Xue J.-H."/>
        </authorList>
    </citation>
    <scope>NUCLEOTIDE SEQUENCE</scope>
    <source>
        <strain evidence="2">E8</strain>
    </source>
</reference>
<evidence type="ECO:0000313" key="3">
    <source>
        <dbReference type="Proteomes" id="UP001139095"/>
    </source>
</evidence>
<dbReference type="Proteomes" id="UP001139095">
    <property type="component" value="Unassembled WGS sequence"/>
</dbReference>
<evidence type="ECO:0000313" key="2">
    <source>
        <dbReference type="EMBL" id="MCB5161092.1"/>
    </source>
</evidence>
<feature type="chain" id="PRO_5040738885" description="Lipoprotein" evidence="1">
    <location>
        <begin position="21"/>
        <end position="216"/>
    </location>
</feature>
<dbReference type="RefSeq" id="WP_226753476.1">
    <property type="nucleotide sequence ID" value="NZ_JAJATW010000004.1"/>
</dbReference>
<feature type="signal peptide" evidence="1">
    <location>
        <begin position="1"/>
        <end position="20"/>
    </location>
</feature>
<evidence type="ECO:0000256" key="1">
    <source>
        <dbReference type="SAM" id="SignalP"/>
    </source>
</evidence>
<organism evidence="2 3">
    <name type="scientific">Marinomonas algarum</name>
    <dbReference type="NCBI Taxonomy" id="2883105"/>
    <lineage>
        <taxon>Bacteria</taxon>
        <taxon>Pseudomonadati</taxon>
        <taxon>Pseudomonadota</taxon>
        <taxon>Gammaproteobacteria</taxon>
        <taxon>Oceanospirillales</taxon>
        <taxon>Oceanospirillaceae</taxon>
        <taxon>Marinomonas</taxon>
    </lineage>
</organism>
<dbReference type="EMBL" id="JAJATW010000004">
    <property type="protein sequence ID" value="MCB5161092.1"/>
    <property type="molecule type" value="Genomic_DNA"/>
</dbReference>
<comment type="caution">
    <text evidence="2">The sequence shown here is derived from an EMBL/GenBank/DDBJ whole genome shotgun (WGS) entry which is preliminary data.</text>
</comment>